<evidence type="ECO:0000313" key="1">
    <source>
        <dbReference type="EMBL" id="MCJ2181678.1"/>
    </source>
</evidence>
<dbReference type="Gene3D" id="3.40.50.2300">
    <property type="match status" value="2"/>
</dbReference>
<name>A0ABT0B9H7_9SPHN</name>
<dbReference type="SUPFAM" id="SSF53822">
    <property type="entry name" value="Periplasmic binding protein-like I"/>
    <property type="match status" value="1"/>
</dbReference>
<gene>
    <name evidence="1" type="ORF">MTR62_02990</name>
</gene>
<dbReference type="InterPro" id="IPR028082">
    <property type="entry name" value="Peripla_BP_I"/>
</dbReference>
<reference evidence="1" key="1">
    <citation type="submission" date="2022-03" db="EMBL/GenBank/DDBJ databases">
        <title>Identification of a novel bacterium isolated from mangrove sediments.</title>
        <authorList>
            <person name="Pan X."/>
        </authorList>
    </citation>
    <scope>NUCLEOTIDE SEQUENCE</scope>
    <source>
        <strain evidence="1">B1949</strain>
    </source>
</reference>
<accession>A0ABT0B9H7</accession>
<organism evidence="1 2">
    <name type="scientific">Novosphingobium organovorum</name>
    <dbReference type="NCBI Taxonomy" id="2930092"/>
    <lineage>
        <taxon>Bacteria</taxon>
        <taxon>Pseudomonadati</taxon>
        <taxon>Pseudomonadota</taxon>
        <taxon>Alphaproteobacteria</taxon>
        <taxon>Sphingomonadales</taxon>
        <taxon>Sphingomonadaceae</taxon>
        <taxon>Novosphingobium</taxon>
    </lineage>
</organism>
<dbReference type="Proteomes" id="UP001162881">
    <property type="component" value="Unassembled WGS sequence"/>
</dbReference>
<protein>
    <submittedName>
        <fullName evidence="1">ABC transporter substrate-binding protein</fullName>
    </submittedName>
</protein>
<evidence type="ECO:0000313" key="2">
    <source>
        <dbReference type="Proteomes" id="UP001162881"/>
    </source>
</evidence>
<keyword evidence="2" id="KW-1185">Reference proteome</keyword>
<sequence length="360" mass="37150">MTGTITIGILNDSADRGGPMGLDDGGPGDLAGWIEREARSLIEAGRLCGSVAIVHAYALGLPGGTADALEAAYRRLAETPVDLVIGPFVGDNARVAAPLAEALRLPTLICTDEDRARGRHVFQLQTGNPAQEAALIAGHLRTLECRAPLVVHDATPFGERLARQFAGQGALHGFAPSAIAALDERPEPAALDTVVAAATAPHSAPSCDALVYLGQGHPARALAARLRSAGFTGPCLTNCASAAAITLDAAACEGWFHVATVSVRNPVLARALETHAAALQDAPSIALGHDVARLVGEAMARAVGPGRSGLRLGLEQVTWLDAAHGDPGTKLGFGVYERAALHGPYLVMRQWRGAQSVDVG</sequence>
<comment type="caution">
    <text evidence="1">The sequence shown here is derived from an EMBL/GenBank/DDBJ whole genome shotgun (WGS) entry which is preliminary data.</text>
</comment>
<dbReference type="EMBL" id="JALHLF010000006">
    <property type="protein sequence ID" value="MCJ2181678.1"/>
    <property type="molecule type" value="Genomic_DNA"/>
</dbReference>
<proteinExistence type="predicted"/>
<dbReference type="RefSeq" id="WP_244016804.1">
    <property type="nucleotide sequence ID" value="NZ_JALHLF010000006.1"/>
</dbReference>